<dbReference type="AlphaFoldDB" id="A0A9N7VGN5"/>
<comment type="caution">
    <text evidence="2">The sequence shown here is derived from an EMBL/GenBank/DDBJ whole genome shotgun (WGS) entry which is preliminary data.</text>
</comment>
<accession>A0A9N7VGN5</accession>
<evidence type="ECO:0000313" key="2">
    <source>
        <dbReference type="EMBL" id="CAB1448148.1"/>
    </source>
</evidence>
<keyword evidence="3" id="KW-1185">Reference proteome</keyword>
<proteinExistence type="predicted"/>
<evidence type="ECO:0000256" key="1">
    <source>
        <dbReference type="SAM" id="MobiDB-lite"/>
    </source>
</evidence>
<gene>
    <name evidence="2" type="ORF">PLEPLA_LOCUS35811</name>
</gene>
<organism evidence="2 3">
    <name type="scientific">Pleuronectes platessa</name>
    <name type="common">European plaice</name>
    <dbReference type="NCBI Taxonomy" id="8262"/>
    <lineage>
        <taxon>Eukaryota</taxon>
        <taxon>Metazoa</taxon>
        <taxon>Chordata</taxon>
        <taxon>Craniata</taxon>
        <taxon>Vertebrata</taxon>
        <taxon>Euteleostomi</taxon>
        <taxon>Actinopterygii</taxon>
        <taxon>Neopterygii</taxon>
        <taxon>Teleostei</taxon>
        <taxon>Neoteleostei</taxon>
        <taxon>Acanthomorphata</taxon>
        <taxon>Carangaria</taxon>
        <taxon>Pleuronectiformes</taxon>
        <taxon>Pleuronectoidei</taxon>
        <taxon>Pleuronectidae</taxon>
        <taxon>Pleuronectes</taxon>
    </lineage>
</organism>
<protein>
    <submittedName>
        <fullName evidence="2">Uncharacterized protein</fullName>
    </submittedName>
</protein>
<feature type="region of interest" description="Disordered" evidence="1">
    <location>
        <begin position="148"/>
        <end position="173"/>
    </location>
</feature>
<evidence type="ECO:0000313" key="3">
    <source>
        <dbReference type="Proteomes" id="UP001153269"/>
    </source>
</evidence>
<name>A0A9N7VGN5_PLEPL</name>
<dbReference type="EMBL" id="CADEAL010003967">
    <property type="protein sequence ID" value="CAB1448148.1"/>
    <property type="molecule type" value="Genomic_DNA"/>
</dbReference>
<dbReference type="Proteomes" id="UP001153269">
    <property type="component" value="Unassembled WGS sequence"/>
</dbReference>
<sequence length="173" mass="18685">MAGLSTDGTGTRGEAGRGCCARVAVVREHKRRKQTETMALMTGRSRAWTSGREIIGRAWFIRLDNTRDVHGRQKDGGGHGAAEVCRPPTQSHPHAAFAGHRHPLGPGNLKADIWTGTLHLLMTPADRAPFSSRGEGLDSFYPHHNQRLSLGLDAPPDTPRPAALLSMPSTVDT</sequence>
<reference evidence="2" key="1">
    <citation type="submission" date="2020-03" db="EMBL/GenBank/DDBJ databases">
        <authorList>
            <person name="Weist P."/>
        </authorList>
    </citation>
    <scope>NUCLEOTIDE SEQUENCE</scope>
</reference>